<evidence type="ECO:0000313" key="1">
    <source>
        <dbReference type="EMBL" id="KZP10168.1"/>
    </source>
</evidence>
<keyword evidence="2" id="KW-1185">Reference proteome</keyword>
<sequence>MARVHIVSSLPSSLMPFLVLPIHAFPSFFSSRTPYALLPHRNIPFLPLLNFTSNPKPTVTTGT</sequence>
<dbReference type="EMBL" id="KV417685">
    <property type="protein sequence ID" value="KZP10168.1"/>
    <property type="molecule type" value="Genomic_DNA"/>
</dbReference>
<dbReference type="AlphaFoldDB" id="A0A165Z2Q1"/>
<proteinExistence type="predicted"/>
<organism evidence="1 2">
    <name type="scientific">Athelia psychrophila</name>
    <dbReference type="NCBI Taxonomy" id="1759441"/>
    <lineage>
        <taxon>Eukaryota</taxon>
        <taxon>Fungi</taxon>
        <taxon>Dikarya</taxon>
        <taxon>Basidiomycota</taxon>
        <taxon>Agaricomycotina</taxon>
        <taxon>Agaricomycetes</taxon>
        <taxon>Agaricomycetidae</taxon>
        <taxon>Atheliales</taxon>
        <taxon>Atheliaceae</taxon>
        <taxon>Athelia</taxon>
    </lineage>
</organism>
<name>A0A165Z2Q1_9AGAM</name>
<gene>
    <name evidence="1" type="ORF">FIBSPDRAFT_872914</name>
</gene>
<protein>
    <submittedName>
        <fullName evidence="1">Uncharacterized protein</fullName>
    </submittedName>
</protein>
<accession>A0A165Z2Q1</accession>
<evidence type="ECO:0000313" key="2">
    <source>
        <dbReference type="Proteomes" id="UP000076532"/>
    </source>
</evidence>
<dbReference type="Proteomes" id="UP000076532">
    <property type="component" value="Unassembled WGS sequence"/>
</dbReference>
<reference evidence="1 2" key="1">
    <citation type="journal article" date="2016" name="Mol. Biol. Evol.">
        <title>Comparative Genomics of Early-Diverging Mushroom-Forming Fungi Provides Insights into the Origins of Lignocellulose Decay Capabilities.</title>
        <authorList>
            <person name="Nagy L.G."/>
            <person name="Riley R."/>
            <person name="Tritt A."/>
            <person name="Adam C."/>
            <person name="Daum C."/>
            <person name="Floudas D."/>
            <person name="Sun H."/>
            <person name="Yadav J.S."/>
            <person name="Pangilinan J."/>
            <person name="Larsson K.H."/>
            <person name="Matsuura K."/>
            <person name="Barry K."/>
            <person name="Labutti K."/>
            <person name="Kuo R."/>
            <person name="Ohm R.A."/>
            <person name="Bhattacharya S.S."/>
            <person name="Shirouzu T."/>
            <person name="Yoshinaga Y."/>
            <person name="Martin F.M."/>
            <person name="Grigoriev I.V."/>
            <person name="Hibbett D.S."/>
        </authorList>
    </citation>
    <scope>NUCLEOTIDE SEQUENCE [LARGE SCALE GENOMIC DNA]</scope>
    <source>
        <strain evidence="1 2">CBS 109695</strain>
    </source>
</reference>